<evidence type="ECO:0000313" key="12">
    <source>
        <dbReference type="Proteomes" id="UP000233837"/>
    </source>
</evidence>
<dbReference type="AlphaFoldDB" id="A0A2I0W2S3"/>
<keyword evidence="5 9" id="KW-0560">Oxidoreductase</keyword>
<dbReference type="CDD" id="cd11072">
    <property type="entry name" value="CYP71-like"/>
    <property type="match status" value="1"/>
</dbReference>
<keyword evidence="12" id="KW-1185">Reference proteome</keyword>
<evidence type="ECO:0000256" key="4">
    <source>
        <dbReference type="ARBA" id="ARBA00022723"/>
    </source>
</evidence>
<dbReference type="EMBL" id="KZ502969">
    <property type="protein sequence ID" value="PKU69970.1"/>
    <property type="molecule type" value="Genomic_DNA"/>
</dbReference>
<gene>
    <name evidence="11" type="primary">CYP71A1</name>
    <name evidence="11" type="ORF">MA16_Dca014929</name>
</gene>
<evidence type="ECO:0000256" key="3">
    <source>
        <dbReference type="ARBA" id="ARBA00022617"/>
    </source>
</evidence>
<protein>
    <submittedName>
        <fullName evidence="11">Cytochrome P450 71A1</fullName>
    </submittedName>
</protein>
<dbReference type="PROSITE" id="PS00086">
    <property type="entry name" value="CYTOCHROME_P450"/>
    <property type="match status" value="1"/>
</dbReference>
<dbReference type="InterPro" id="IPR002401">
    <property type="entry name" value="Cyt_P450_E_grp-I"/>
</dbReference>
<evidence type="ECO:0000256" key="6">
    <source>
        <dbReference type="ARBA" id="ARBA00023004"/>
    </source>
</evidence>
<dbReference type="GO" id="GO:0020037">
    <property type="term" value="F:heme binding"/>
    <property type="evidence" value="ECO:0007669"/>
    <property type="project" value="InterPro"/>
</dbReference>
<keyword evidence="10" id="KW-0732">Signal</keyword>
<evidence type="ECO:0000256" key="2">
    <source>
        <dbReference type="ARBA" id="ARBA00010617"/>
    </source>
</evidence>
<evidence type="ECO:0000256" key="7">
    <source>
        <dbReference type="ARBA" id="ARBA00023033"/>
    </source>
</evidence>
<keyword evidence="4 8" id="KW-0479">Metal-binding</keyword>
<sequence>MEAHMALLLIPFILFLLHTLSATLRRKRKLNSRRRRLPPGPPSLPFIGHLHEFIGELPQFTLRKLSYKYGPLIHVKLGQVSTIIASSPETAAEILKTQDIVFCGRPFFASTDRFSYGGLDIAFTPYNDHWRRIRRFTNAEVFSAARVQAFKAIREEEVGALLKTISSASANGEAFNLTTMLLCLFNNLIYRLVFGKRISAVAGDCGRTQHHEMIMEAVAFTTELCVGDFFPSLAWLDGLTGWRGRLEKIFHTMDRVFEREIEERMKRRRCQEEKKSSTGEDTINEDVCFLDILLKSQEEMDDSLGLLLTRNVIKAVVMDMFLAGTDSPAIIMEWAMAELIKNPKSMRKAQEEVRRVVKGKGKVEEEDLQHLPYLHNVFKETLRLHPSGPLLLPRESTKDTKINGYDIPAKTRIFVNAWALARDPNSWGEDAETFQPERFDKCGGVDFKGHHLELIPFGAGRRTCPGMAFGVAGVELALANVLYGFDWELPSGVNREEMDMTESFRMVSHKKVPIIVVATPVTDFT</sequence>
<feature type="chain" id="PRO_5014114005" evidence="10">
    <location>
        <begin position="23"/>
        <end position="525"/>
    </location>
</feature>
<feature type="binding site" description="axial binding residue" evidence="8">
    <location>
        <position position="464"/>
    </location>
    <ligand>
        <name>heme</name>
        <dbReference type="ChEBI" id="CHEBI:30413"/>
    </ligand>
    <ligandPart>
        <name>Fe</name>
        <dbReference type="ChEBI" id="CHEBI:18248"/>
    </ligandPart>
</feature>
<evidence type="ECO:0000256" key="8">
    <source>
        <dbReference type="PIRSR" id="PIRSR602401-1"/>
    </source>
</evidence>
<dbReference type="PANTHER" id="PTHR47955:SF19">
    <property type="entry name" value="CYTOCHROME P450 71A9-LIKE ISOFORM X1"/>
    <property type="match status" value="1"/>
</dbReference>
<reference evidence="11 12" key="2">
    <citation type="journal article" date="2017" name="Nature">
        <title>The Apostasia genome and the evolution of orchids.</title>
        <authorList>
            <person name="Zhang G.Q."/>
            <person name="Liu K.W."/>
            <person name="Li Z."/>
            <person name="Lohaus R."/>
            <person name="Hsiao Y.Y."/>
            <person name="Niu S.C."/>
            <person name="Wang J.Y."/>
            <person name="Lin Y.C."/>
            <person name="Xu Q."/>
            <person name="Chen L.J."/>
            <person name="Yoshida K."/>
            <person name="Fujiwara S."/>
            <person name="Wang Z.W."/>
            <person name="Zhang Y.Q."/>
            <person name="Mitsuda N."/>
            <person name="Wang M."/>
            <person name="Liu G.H."/>
            <person name="Pecoraro L."/>
            <person name="Huang H.X."/>
            <person name="Xiao X.J."/>
            <person name="Lin M."/>
            <person name="Wu X.Y."/>
            <person name="Wu W.L."/>
            <person name="Chen Y.Y."/>
            <person name="Chang S.B."/>
            <person name="Sakamoto S."/>
            <person name="Ohme-Takagi M."/>
            <person name="Yagi M."/>
            <person name="Zeng S.J."/>
            <person name="Shen C.Y."/>
            <person name="Yeh C.M."/>
            <person name="Luo Y.B."/>
            <person name="Tsai W.C."/>
            <person name="Van de Peer Y."/>
            <person name="Liu Z.J."/>
        </authorList>
    </citation>
    <scope>NUCLEOTIDE SEQUENCE [LARGE SCALE GENOMIC DNA]</scope>
    <source>
        <tissue evidence="11">The whole plant</tissue>
    </source>
</reference>
<evidence type="ECO:0000256" key="10">
    <source>
        <dbReference type="SAM" id="SignalP"/>
    </source>
</evidence>
<dbReference type="Proteomes" id="UP000233837">
    <property type="component" value="Unassembled WGS sequence"/>
</dbReference>
<dbReference type="Pfam" id="PF00067">
    <property type="entry name" value="p450"/>
    <property type="match status" value="1"/>
</dbReference>
<keyword evidence="3 8" id="KW-0349">Heme</keyword>
<dbReference type="Gene3D" id="1.10.630.10">
    <property type="entry name" value="Cytochrome P450"/>
    <property type="match status" value="1"/>
</dbReference>
<feature type="signal peptide" evidence="10">
    <location>
        <begin position="1"/>
        <end position="22"/>
    </location>
</feature>
<evidence type="ECO:0000313" key="11">
    <source>
        <dbReference type="EMBL" id="PKU69970.1"/>
    </source>
</evidence>
<dbReference type="STRING" id="906689.A0A2I0W2S3"/>
<proteinExistence type="inferred from homology"/>
<name>A0A2I0W2S3_9ASPA</name>
<comment type="cofactor">
    <cofactor evidence="1 8">
        <name>heme</name>
        <dbReference type="ChEBI" id="CHEBI:30413"/>
    </cofactor>
</comment>
<dbReference type="GO" id="GO:0016705">
    <property type="term" value="F:oxidoreductase activity, acting on paired donors, with incorporation or reduction of molecular oxygen"/>
    <property type="evidence" value="ECO:0007669"/>
    <property type="project" value="InterPro"/>
</dbReference>
<keyword evidence="6 8" id="KW-0408">Iron</keyword>
<dbReference type="GO" id="GO:0004497">
    <property type="term" value="F:monooxygenase activity"/>
    <property type="evidence" value="ECO:0007669"/>
    <property type="project" value="UniProtKB-KW"/>
</dbReference>
<dbReference type="PANTHER" id="PTHR47955">
    <property type="entry name" value="CYTOCHROME P450 FAMILY 71 PROTEIN"/>
    <property type="match status" value="1"/>
</dbReference>
<dbReference type="PRINTS" id="PR00385">
    <property type="entry name" value="P450"/>
</dbReference>
<dbReference type="SUPFAM" id="SSF48264">
    <property type="entry name" value="Cytochrome P450"/>
    <property type="match status" value="1"/>
</dbReference>
<dbReference type="InterPro" id="IPR036396">
    <property type="entry name" value="Cyt_P450_sf"/>
</dbReference>
<keyword evidence="7 9" id="KW-0503">Monooxygenase</keyword>
<comment type="similarity">
    <text evidence="2 9">Belongs to the cytochrome P450 family.</text>
</comment>
<organism evidence="11 12">
    <name type="scientific">Dendrobium catenatum</name>
    <dbReference type="NCBI Taxonomy" id="906689"/>
    <lineage>
        <taxon>Eukaryota</taxon>
        <taxon>Viridiplantae</taxon>
        <taxon>Streptophyta</taxon>
        <taxon>Embryophyta</taxon>
        <taxon>Tracheophyta</taxon>
        <taxon>Spermatophyta</taxon>
        <taxon>Magnoliopsida</taxon>
        <taxon>Liliopsida</taxon>
        <taxon>Asparagales</taxon>
        <taxon>Orchidaceae</taxon>
        <taxon>Epidendroideae</taxon>
        <taxon>Malaxideae</taxon>
        <taxon>Dendrobiinae</taxon>
        <taxon>Dendrobium</taxon>
    </lineage>
</organism>
<dbReference type="InterPro" id="IPR017972">
    <property type="entry name" value="Cyt_P450_CS"/>
</dbReference>
<evidence type="ECO:0000256" key="5">
    <source>
        <dbReference type="ARBA" id="ARBA00023002"/>
    </source>
</evidence>
<evidence type="ECO:0000256" key="9">
    <source>
        <dbReference type="RuleBase" id="RU000461"/>
    </source>
</evidence>
<dbReference type="FunFam" id="1.10.630.10:FF:000011">
    <property type="entry name" value="Cytochrome P450 83B1"/>
    <property type="match status" value="1"/>
</dbReference>
<dbReference type="PRINTS" id="PR00463">
    <property type="entry name" value="EP450I"/>
</dbReference>
<dbReference type="InterPro" id="IPR001128">
    <property type="entry name" value="Cyt_P450"/>
</dbReference>
<dbReference type="GO" id="GO:0005506">
    <property type="term" value="F:iron ion binding"/>
    <property type="evidence" value="ECO:0007669"/>
    <property type="project" value="InterPro"/>
</dbReference>
<accession>A0A2I0W2S3</accession>
<evidence type="ECO:0000256" key="1">
    <source>
        <dbReference type="ARBA" id="ARBA00001971"/>
    </source>
</evidence>
<reference evidence="11 12" key="1">
    <citation type="journal article" date="2016" name="Sci. Rep.">
        <title>The Dendrobium catenatum Lindl. genome sequence provides insights into polysaccharide synthase, floral development and adaptive evolution.</title>
        <authorList>
            <person name="Zhang G.Q."/>
            <person name="Xu Q."/>
            <person name="Bian C."/>
            <person name="Tsai W.C."/>
            <person name="Yeh C.M."/>
            <person name="Liu K.W."/>
            <person name="Yoshida K."/>
            <person name="Zhang L.S."/>
            <person name="Chang S.B."/>
            <person name="Chen F."/>
            <person name="Shi Y."/>
            <person name="Su Y.Y."/>
            <person name="Zhang Y.Q."/>
            <person name="Chen L.J."/>
            <person name="Yin Y."/>
            <person name="Lin M."/>
            <person name="Huang H."/>
            <person name="Deng H."/>
            <person name="Wang Z.W."/>
            <person name="Zhu S.L."/>
            <person name="Zhao X."/>
            <person name="Deng C."/>
            <person name="Niu S.C."/>
            <person name="Huang J."/>
            <person name="Wang M."/>
            <person name="Liu G.H."/>
            <person name="Yang H.J."/>
            <person name="Xiao X.J."/>
            <person name="Hsiao Y.Y."/>
            <person name="Wu W.L."/>
            <person name="Chen Y.Y."/>
            <person name="Mitsuda N."/>
            <person name="Ohme-Takagi M."/>
            <person name="Luo Y.B."/>
            <person name="Van de Peer Y."/>
            <person name="Liu Z.J."/>
        </authorList>
    </citation>
    <scope>NUCLEOTIDE SEQUENCE [LARGE SCALE GENOMIC DNA]</scope>
    <source>
        <tissue evidence="11">The whole plant</tissue>
    </source>
</reference>